<evidence type="ECO:0000256" key="4">
    <source>
        <dbReference type="ARBA" id="ARBA00022989"/>
    </source>
</evidence>
<keyword evidence="5 6" id="KW-0472">Membrane</keyword>
<dbReference type="GO" id="GO:0016020">
    <property type="term" value="C:membrane"/>
    <property type="evidence" value="ECO:0007669"/>
    <property type="project" value="UniProtKB-SubCell"/>
</dbReference>
<keyword evidence="4 6" id="KW-1133">Transmembrane helix</keyword>
<dbReference type="EMBL" id="MCGE01000003">
    <property type="protein sequence ID" value="ORZ23041.1"/>
    <property type="molecule type" value="Genomic_DNA"/>
</dbReference>
<dbReference type="Gene3D" id="1.20.1740.10">
    <property type="entry name" value="Amino acid/polyamine transporter I"/>
    <property type="match status" value="1"/>
</dbReference>
<dbReference type="PANTHER" id="PTHR45649:SF26">
    <property type="entry name" value="OS04G0435100 PROTEIN"/>
    <property type="match status" value="1"/>
</dbReference>
<comment type="subcellular location">
    <subcellularLocation>
        <location evidence="1">Membrane</location>
        <topology evidence="1">Multi-pass membrane protein</topology>
    </subcellularLocation>
</comment>
<organism evidence="8 9">
    <name type="scientific">Absidia repens</name>
    <dbReference type="NCBI Taxonomy" id="90262"/>
    <lineage>
        <taxon>Eukaryota</taxon>
        <taxon>Fungi</taxon>
        <taxon>Fungi incertae sedis</taxon>
        <taxon>Mucoromycota</taxon>
        <taxon>Mucoromycotina</taxon>
        <taxon>Mucoromycetes</taxon>
        <taxon>Mucorales</taxon>
        <taxon>Cunninghamellaceae</taxon>
        <taxon>Absidia</taxon>
    </lineage>
</organism>
<sequence length="175" mass="18947">MDQYTQQHKSPDSLANHYNYGSIEYASSSSSTLSLSPTPSLSSISYVQSDSDGSSAARQAFSNIGILANTSATFQTALQRGGPITVLLGWNLVGLLAISISLSFAEICSIYPTSGGLYIWIYEMLRCSKFKNHATSIAIASGCIYTIGNIITIGATNVSIGKRSRFIMRRRRQLK</sequence>
<evidence type="ECO:0000259" key="7">
    <source>
        <dbReference type="Pfam" id="PF00324"/>
    </source>
</evidence>
<dbReference type="Proteomes" id="UP000193560">
    <property type="component" value="Unassembled WGS sequence"/>
</dbReference>
<reference evidence="8 9" key="1">
    <citation type="submission" date="2016-07" db="EMBL/GenBank/DDBJ databases">
        <title>Pervasive Adenine N6-methylation of Active Genes in Fungi.</title>
        <authorList>
            <consortium name="DOE Joint Genome Institute"/>
            <person name="Mondo S.J."/>
            <person name="Dannebaum R.O."/>
            <person name="Kuo R.C."/>
            <person name="Labutti K."/>
            <person name="Haridas S."/>
            <person name="Kuo A."/>
            <person name="Salamov A."/>
            <person name="Ahrendt S.R."/>
            <person name="Lipzen A."/>
            <person name="Sullivan W."/>
            <person name="Andreopoulos W.B."/>
            <person name="Clum A."/>
            <person name="Lindquist E."/>
            <person name="Daum C."/>
            <person name="Ramamoorthy G.K."/>
            <person name="Gryganskyi A."/>
            <person name="Culley D."/>
            <person name="Magnuson J.K."/>
            <person name="James T.Y."/>
            <person name="O'Malley M.A."/>
            <person name="Stajich J.E."/>
            <person name="Spatafora J.W."/>
            <person name="Visel A."/>
            <person name="Grigoriev I.V."/>
        </authorList>
    </citation>
    <scope>NUCLEOTIDE SEQUENCE [LARGE SCALE GENOMIC DNA]</scope>
    <source>
        <strain evidence="8 9">NRRL 1336</strain>
    </source>
</reference>
<evidence type="ECO:0000256" key="3">
    <source>
        <dbReference type="ARBA" id="ARBA00022692"/>
    </source>
</evidence>
<evidence type="ECO:0000313" key="9">
    <source>
        <dbReference type="Proteomes" id="UP000193560"/>
    </source>
</evidence>
<keyword evidence="9" id="KW-1185">Reference proteome</keyword>
<dbReference type="Pfam" id="PF00324">
    <property type="entry name" value="AA_permease"/>
    <property type="match status" value="1"/>
</dbReference>
<feature type="transmembrane region" description="Helical" evidence="6">
    <location>
        <begin position="88"/>
        <end position="114"/>
    </location>
</feature>
<evidence type="ECO:0000256" key="2">
    <source>
        <dbReference type="ARBA" id="ARBA00022448"/>
    </source>
</evidence>
<comment type="caution">
    <text evidence="8">The sequence shown here is derived from an EMBL/GenBank/DDBJ whole genome shotgun (WGS) entry which is preliminary data.</text>
</comment>
<accession>A0A1X2IX41</accession>
<evidence type="ECO:0000256" key="1">
    <source>
        <dbReference type="ARBA" id="ARBA00004141"/>
    </source>
</evidence>
<dbReference type="PANTHER" id="PTHR45649">
    <property type="entry name" value="AMINO-ACID PERMEASE BAT1"/>
    <property type="match status" value="1"/>
</dbReference>
<dbReference type="AlphaFoldDB" id="A0A1X2IX41"/>
<dbReference type="STRING" id="90262.A0A1X2IX41"/>
<keyword evidence="2" id="KW-0813">Transport</keyword>
<dbReference type="GO" id="GO:0022857">
    <property type="term" value="F:transmembrane transporter activity"/>
    <property type="evidence" value="ECO:0007669"/>
    <property type="project" value="UniProtKB-ARBA"/>
</dbReference>
<feature type="domain" description="Amino acid permease/ SLC12A" evidence="7">
    <location>
        <begin position="76"/>
        <end position="125"/>
    </location>
</feature>
<evidence type="ECO:0000256" key="5">
    <source>
        <dbReference type="ARBA" id="ARBA00023136"/>
    </source>
</evidence>
<evidence type="ECO:0000256" key="6">
    <source>
        <dbReference type="SAM" id="Phobius"/>
    </source>
</evidence>
<protein>
    <recommendedName>
        <fullName evidence="7">Amino acid permease/ SLC12A domain-containing protein</fullName>
    </recommendedName>
</protein>
<name>A0A1X2IX41_9FUNG</name>
<dbReference type="OrthoDB" id="10054429at2759"/>
<dbReference type="InterPro" id="IPR004841">
    <property type="entry name" value="AA-permease/SLC12A_dom"/>
</dbReference>
<gene>
    <name evidence="8" type="ORF">BCR42DRAFT_127948</name>
</gene>
<evidence type="ECO:0000313" key="8">
    <source>
        <dbReference type="EMBL" id="ORZ23041.1"/>
    </source>
</evidence>
<proteinExistence type="predicted"/>
<feature type="transmembrane region" description="Helical" evidence="6">
    <location>
        <begin position="134"/>
        <end position="160"/>
    </location>
</feature>
<keyword evidence="3 6" id="KW-0812">Transmembrane</keyword>